<keyword evidence="6 8" id="KW-0408">Iron</keyword>
<keyword evidence="4 8" id="KW-0479">Metal-binding</keyword>
<keyword evidence="12" id="KW-1185">Reference proteome</keyword>
<evidence type="ECO:0000256" key="2">
    <source>
        <dbReference type="ARBA" id="ARBA00010617"/>
    </source>
</evidence>
<dbReference type="eggNOG" id="KOG0158">
    <property type="taxonomic scope" value="Eukaryota"/>
</dbReference>
<comment type="similarity">
    <text evidence="2">Belongs to the cytochrome P450 family.</text>
</comment>
<protein>
    <recommendedName>
        <fullName evidence="13">Isotrichodermin C-15 hydroxylase</fullName>
    </recommendedName>
</protein>
<dbReference type="GO" id="GO:0005506">
    <property type="term" value="F:iron ion binding"/>
    <property type="evidence" value="ECO:0007669"/>
    <property type="project" value="InterPro"/>
</dbReference>
<reference evidence="10" key="3">
    <citation type="submission" date="2011-03" db="EMBL/GenBank/DDBJ databases">
        <title>Annotation of Magnaporthe poae ATCC 64411.</title>
        <authorList>
            <person name="Ma L.-J."/>
            <person name="Dead R."/>
            <person name="Young S.K."/>
            <person name="Zeng Q."/>
            <person name="Gargeya S."/>
            <person name="Fitzgerald M."/>
            <person name="Haas B."/>
            <person name="Abouelleil A."/>
            <person name="Alvarado L."/>
            <person name="Arachchi H.M."/>
            <person name="Berlin A."/>
            <person name="Brown A."/>
            <person name="Chapman S.B."/>
            <person name="Chen Z."/>
            <person name="Dunbar C."/>
            <person name="Freedman E."/>
            <person name="Gearin G."/>
            <person name="Gellesch M."/>
            <person name="Goldberg J."/>
            <person name="Griggs A."/>
            <person name="Gujja S."/>
            <person name="Heiman D."/>
            <person name="Howarth C."/>
            <person name="Larson L."/>
            <person name="Lui A."/>
            <person name="MacDonald P.J.P."/>
            <person name="Mehta T."/>
            <person name="Montmayeur A."/>
            <person name="Murphy C."/>
            <person name="Neiman D."/>
            <person name="Pearson M."/>
            <person name="Priest M."/>
            <person name="Roberts A."/>
            <person name="Saif S."/>
            <person name="Shea T."/>
            <person name="Shenoy N."/>
            <person name="Sisk P."/>
            <person name="Stolte C."/>
            <person name="Sykes S."/>
            <person name="Yandava C."/>
            <person name="Wortman J."/>
            <person name="Nusbaum C."/>
            <person name="Birren B."/>
        </authorList>
    </citation>
    <scope>NUCLEOTIDE SEQUENCE</scope>
    <source>
        <strain evidence="10">ATCC 64411</strain>
    </source>
</reference>
<evidence type="ECO:0000256" key="9">
    <source>
        <dbReference type="SAM" id="Phobius"/>
    </source>
</evidence>
<dbReference type="PRINTS" id="PR00463">
    <property type="entry name" value="EP450I"/>
</dbReference>
<name>A0A0C4E7K4_MAGP6</name>
<comment type="cofactor">
    <cofactor evidence="1 8">
        <name>heme</name>
        <dbReference type="ChEBI" id="CHEBI:30413"/>
    </cofactor>
</comment>
<evidence type="ECO:0000256" key="3">
    <source>
        <dbReference type="ARBA" id="ARBA00022617"/>
    </source>
</evidence>
<organism evidence="11 12">
    <name type="scientific">Magnaporthiopsis poae (strain ATCC 64411 / 73-15)</name>
    <name type="common">Kentucky bluegrass fungus</name>
    <name type="synonym">Magnaporthe poae</name>
    <dbReference type="NCBI Taxonomy" id="644358"/>
    <lineage>
        <taxon>Eukaryota</taxon>
        <taxon>Fungi</taxon>
        <taxon>Dikarya</taxon>
        <taxon>Ascomycota</taxon>
        <taxon>Pezizomycotina</taxon>
        <taxon>Sordariomycetes</taxon>
        <taxon>Sordariomycetidae</taxon>
        <taxon>Magnaporthales</taxon>
        <taxon>Magnaporthaceae</taxon>
        <taxon>Magnaporthiopsis</taxon>
    </lineage>
</organism>
<dbReference type="EMBL" id="ADBL01002059">
    <property type="status" value="NOT_ANNOTATED_CDS"/>
    <property type="molecule type" value="Genomic_DNA"/>
</dbReference>
<feature type="transmembrane region" description="Helical" evidence="9">
    <location>
        <begin position="17"/>
        <end position="36"/>
    </location>
</feature>
<keyword evidence="9" id="KW-1133">Transmembrane helix</keyword>
<evidence type="ECO:0000313" key="12">
    <source>
        <dbReference type="Proteomes" id="UP000011715"/>
    </source>
</evidence>
<dbReference type="GO" id="GO:0016705">
    <property type="term" value="F:oxidoreductase activity, acting on paired donors, with incorporation or reduction of molecular oxygen"/>
    <property type="evidence" value="ECO:0007669"/>
    <property type="project" value="InterPro"/>
</dbReference>
<dbReference type="PRINTS" id="PR00385">
    <property type="entry name" value="P450"/>
</dbReference>
<dbReference type="GO" id="GO:0020037">
    <property type="term" value="F:heme binding"/>
    <property type="evidence" value="ECO:0007669"/>
    <property type="project" value="InterPro"/>
</dbReference>
<dbReference type="EMBL" id="GL876973">
    <property type="protein sequence ID" value="KLU89546.1"/>
    <property type="molecule type" value="Genomic_DNA"/>
</dbReference>
<dbReference type="InterPro" id="IPR001128">
    <property type="entry name" value="Cyt_P450"/>
</dbReference>
<dbReference type="OrthoDB" id="1470350at2759"/>
<dbReference type="Gene3D" id="1.10.630.10">
    <property type="entry name" value="Cytochrome P450"/>
    <property type="match status" value="1"/>
</dbReference>
<dbReference type="PANTHER" id="PTHR24305">
    <property type="entry name" value="CYTOCHROME P450"/>
    <property type="match status" value="1"/>
</dbReference>
<keyword evidence="7" id="KW-0503">Monooxygenase</keyword>
<dbReference type="InterPro" id="IPR036396">
    <property type="entry name" value="Cyt_P450_sf"/>
</dbReference>
<keyword evidence="9" id="KW-0472">Membrane</keyword>
<proteinExistence type="inferred from homology"/>
<gene>
    <name evidence="10" type="ORF">MAPG_08517</name>
</gene>
<keyword evidence="3 8" id="KW-0349">Heme</keyword>
<accession>A0A0C4E7K4</accession>
<sequence>MAPTIYSDLHAGSLVKLAVALVPLFVVGKIVYNLFFHPLRHFPGPLLHRASAVPHAIKLVRGRVAYDVSAMHEKYGPVVRITPNYLSFIDAEAWRDIYGHRTGDLKGAEEMSKAPVFYDTRGVAKNIINETRENHQALRRHLAHGFSDRSLRLQEPIIGSYVDLLIRRLHERCYEGGYDDEKTRKPKALDMSQIFNFTTFDIIADLAFGEPLGCLENFEEDEWIKSINSMARVLGKIQALRHIGLQWLVAATFKLGLSRSREAHLDKTSQKLKRRMNLSMERPDLIEGLIRVKNLDFAHTRSNASTLLIAGSETTATLLSGVVYLLLTHPDKLARLVDEVRSSYKDEREITLTSVSSLTYMLACLDEALRRYPPVALGMPRTVPAGAGRTPSSRKLALAACCRVETQSFAENYVTDFDEPLAYRPERWLNREENTRDRLDAVQPFQVGPRNCIGRNLAYSEMRLILARILYNFDLELVDKDKDWFDQKGYVLRDKPALPVYLTPVSR</sequence>
<evidence type="ECO:0000256" key="7">
    <source>
        <dbReference type="ARBA" id="ARBA00023033"/>
    </source>
</evidence>
<evidence type="ECO:0000256" key="8">
    <source>
        <dbReference type="PIRSR" id="PIRSR602401-1"/>
    </source>
</evidence>
<dbReference type="Pfam" id="PF00067">
    <property type="entry name" value="p450"/>
    <property type="match status" value="1"/>
</dbReference>
<dbReference type="InterPro" id="IPR002401">
    <property type="entry name" value="Cyt_P450_E_grp-I"/>
</dbReference>
<reference evidence="12" key="2">
    <citation type="submission" date="2010-05" db="EMBL/GenBank/DDBJ databases">
        <title>The genome sequence of Magnaporthe poae strain ATCC 64411.</title>
        <authorList>
            <person name="Ma L.-J."/>
            <person name="Dead R."/>
            <person name="Young S."/>
            <person name="Zeng Q."/>
            <person name="Koehrsen M."/>
            <person name="Alvarado L."/>
            <person name="Berlin A."/>
            <person name="Chapman S.B."/>
            <person name="Chen Z."/>
            <person name="Freedman E."/>
            <person name="Gellesch M."/>
            <person name="Goldberg J."/>
            <person name="Griggs A."/>
            <person name="Gujja S."/>
            <person name="Heilman E.R."/>
            <person name="Heiman D."/>
            <person name="Hepburn T."/>
            <person name="Howarth C."/>
            <person name="Jen D."/>
            <person name="Larson L."/>
            <person name="Mehta T."/>
            <person name="Neiman D."/>
            <person name="Pearson M."/>
            <person name="Roberts A."/>
            <person name="Saif S."/>
            <person name="Shea T."/>
            <person name="Shenoy N."/>
            <person name="Sisk P."/>
            <person name="Stolte C."/>
            <person name="Sykes S."/>
            <person name="Walk T."/>
            <person name="White J."/>
            <person name="Yandava C."/>
            <person name="Haas B."/>
            <person name="Nusbaum C."/>
            <person name="Birren B."/>
        </authorList>
    </citation>
    <scope>NUCLEOTIDE SEQUENCE [LARGE SCALE GENOMIC DNA]</scope>
    <source>
        <strain evidence="12">ATCC 64411 / 73-15</strain>
    </source>
</reference>
<dbReference type="GO" id="GO:0004497">
    <property type="term" value="F:monooxygenase activity"/>
    <property type="evidence" value="ECO:0007669"/>
    <property type="project" value="UniProtKB-KW"/>
</dbReference>
<keyword evidence="9" id="KW-0812">Transmembrane</keyword>
<dbReference type="Proteomes" id="UP000011715">
    <property type="component" value="Unassembled WGS sequence"/>
</dbReference>
<reference evidence="11" key="4">
    <citation type="journal article" date="2015" name="G3 (Bethesda)">
        <title>Genome sequences of three phytopathogenic species of the Magnaporthaceae family of fungi.</title>
        <authorList>
            <person name="Okagaki L.H."/>
            <person name="Nunes C.C."/>
            <person name="Sailsbery J."/>
            <person name="Clay B."/>
            <person name="Brown D."/>
            <person name="John T."/>
            <person name="Oh Y."/>
            <person name="Young N."/>
            <person name="Fitzgerald M."/>
            <person name="Haas B.J."/>
            <person name="Zeng Q."/>
            <person name="Young S."/>
            <person name="Adiconis X."/>
            <person name="Fan L."/>
            <person name="Levin J.Z."/>
            <person name="Mitchell T.K."/>
            <person name="Okubara P.A."/>
            <person name="Farman M.L."/>
            <person name="Kohn L.M."/>
            <person name="Birren B."/>
            <person name="Ma L.-J."/>
            <person name="Dean R.A."/>
        </authorList>
    </citation>
    <scope>NUCLEOTIDE SEQUENCE</scope>
    <source>
        <strain evidence="11">ATCC 64411 / 73-15</strain>
    </source>
</reference>
<evidence type="ECO:0008006" key="13">
    <source>
        <dbReference type="Google" id="ProtNLM"/>
    </source>
</evidence>
<keyword evidence="5" id="KW-0560">Oxidoreductase</keyword>
<reference evidence="10" key="1">
    <citation type="submission" date="2010-05" db="EMBL/GenBank/DDBJ databases">
        <title>The Genome Sequence of Magnaporthe poae strain ATCC 64411.</title>
        <authorList>
            <consortium name="The Broad Institute Genome Sequencing Platform"/>
            <consortium name="Broad Institute Genome Sequencing Center for Infectious Disease"/>
            <person name="Ma L.-J."/>
            <person name="Dead R."/>
            <person name="Young S."/>
            <person name="Zeng Q."/>
            <person name="Koehrsen M."/>
            <person name="Alvarado L."/>
            <person name="Berlin A."/>
            <person name="Chapman S.B."/>
            <person name="Chen Z."/>
            <person name="Freedman E."/>
            <person name="Gellesch M."/>
            <person name="Goldberg J."/>
            <person name="Griggs A."/>
            <person name="Gujja S."/>
            <person name="Heilman E.R."/>
            <person name="Heiman D."/>
            <person name="Hepburn T."/>
            <person name="Howarth C."/>
            <person name="Jen D."/>
            <person name="Larson L."/>
            <person name="Mehta T."/>
            <person name="Neiman D."/>
            <person name="Pearson M."/>
            <person name="Roberts A."/>
            <person name="Saif S."/>
            <person name="Shea T."/>
            <person name="Shenoy N."/>
            <person name="Sisk P."/>
            <person name="Stolte C."/>
            <person name="Sykes S."/>
            <person name="Walk T."/>
            <person name="White J."/>
            <person name="Yandava C."/>
            <person name="Haas B."/>
            <person name="Nusbaum C."/>
            <person name="Birren B."/>
        </authorList>
    </citation>
    <scope>NUCLEOTIDE SEQUENCE</scope>
    <source>
        <strain evidence="10">ATCC 64411</strain>
    </source>
</reference>
<evidence type="ECO:0000313" key="10">
    <source>
        <dbReference type="EMBL" id="KLU89546.1"/>
    </source>
</evidence>
<dbReference type="OMA" id="VAVWHWA"/>
<evidence type="ECO:0000256" key="1">
    <source>
        <dbReference type="ARBA" id="ARBA00001971"/>
    </source>
</evidence>
<feature type="binding site" description="axial binding residue" evidence="8">
    <location>
        <position position="452"/>
    </location>
    <ligand>
        <name>heme</name>
        <dbReference type="ChEBI" id="CHEBI:30413"/>
    </ligand>
    <ligandPart>
        <name>Fe</name>
        <dbReference type="ChEBI" id="CHEBI:18248"/>
    </ligandPart>
</feature>
<dbReference type="STRING" id="644358.A0A0C4E7K4"/>
<evidence type="ECO:0000256" key="6">
    <source>
        <dbReference type="ARBA" id="ARBA00023004"/>
    </source>
</evidence>
<dbReference type="VEuPathDB" id="FungiDB:MAPG_08517"/>
<dbReference type="CDD" id="cd11058">
    <property type="entry name" value="CYP60B-like"/>
    <property type="match status" value="1"/>
</dbReference>
<dbReference type="EnsemblFungi" id="MAPG_08517T0">
    <property type="protein sequence ID" value="MAPG_08517T0"/>
    <property type="gene ID" value="MAPG_08517"/>
</dbReference>
<dbReference type="PANTHER" id="PTHR24305:SF230">
    <property type="entry name" value="P450, PUTATIVE (EUROFUNG)-RELATED"/>
    <property type="match status" value="1"/>
</dbReference>
<dbReference type="SUPFAM" id="SSF48264">
    <property type="entry name" value="Cytochrome P450"/>
    <property type="match status" value="1"/>
</dbReference>
<evidence type="ECO:0000256" key="5">
    <source>
        <dbReference type="ARBA" id="ARBA00023002"/>
    </source>
</evidence>
<evidence type="ECO:0000313" key="11">
    <source>
        <dbReference type="EnsemblFungi" id="MAPG_08517T0"/>
    </source>
</evidence>
<dbReference type="InterPro" id="IPR050121">
    <property type="entry name" value="Cytochrome_P450_monoxygenase"/>
</dbReference>
<evidence type="ECO:0000256" key="4">
    <source>
        <dbReference type="ARBA" id="ARBA00022723"/>
    </source>
</evidence>
<dbReference type="AlphaFoldDB" id="A0A0C4E7K4"/>
<reference evidence="11" key="5">
    <citation type="submission" date="2015-06" db="UniProtKB">
        <authorList>
            <consortium name="EnsemblFungi"/>
        </authorList>
    </citation>
    <scope>IDENTIFICATION</scope>
    <source>
        <strain evidence="11">ATCC 64411</strain>
    </source>
</reference>